<dbReference type="HOGENOM" id="CLU_1774382_0_0_7"/>
<proteinExistence type="predicted"/>
<dbReference type="InterPro" id="IPR011042">
    <property type="entry name" value="6-blade_b-propeller_TolB-like"/>
</dbReference>
<reference evidence="2 3" key="1">
    <citation type="submission" date="2012-10" db="EMBL/GenBank/DDBJ databases">
        <authorList>
            <person name="Genoscope - CEA"/>
        </authorList>
    </citation>
    <scope>NUCLEOTIDE SEQUENCE [LARGE SCALE GENOMIC DNA]</scope>
    <source>
        <strain evidence="3">AM13 / DSM 14728</strain>
    </source>
</reference>
<feature type="signal peptide" evidence="1">
    <location>
        <begin position="1"/>
        <end position="26"/>
    </location>
</feature>
<keyword evidence="3" id="KW-1185">Reference proteome</keyword>
<name>L0RE01_9BACT</name>
<accession>L0RE01</accession>
<dbReference type="Proteomes" id="UP000010808">
    <property type="component" value="Chromosome"/>
</dbReference>
<dbReference type="Gene3D" id="2.120.10.30">
    <property type="entry name" value="TolB, C-terminal domain"/>
    <property type="match status" value="1"/>
</dbReference>
<dbReference type="SUPFAM" id="SSF63829">
    <property type="entry name" value="Calcium-dependent phosphotriesterase"/>
    <property type="match status" value="1"/>
</dbReference>
<dbReference type="RefSeq" id="WP_015336414.1">
    <property type="nucleotide sequence ID" value="NC_020055.1"/>
</dbReference>
<dbReference type="EMBL" id="FO203522">
    <property type="protein sequence ID" value="CCO23811.1"/>
    <property type="molecule type" value="Genomic_DNA"/>
</dbReference>
<evidence type="ECO:0000313" key="2">
    <source>
        <dbReference type="EMBL" id="CCO23811.1"/>
    </source>
</evidence>
<dbReference type="PATRIC" id="fig|1121451.3.peg.1774"/>
<dbReference type="OrthoDB" id="5458837at2"/>
<dbReference type="eggNOG" id="ENOG5031GZC">
    <property type="taxonomic scope" value="Bacteria"/>
</dbReference>
<dbReference type="AlphaFoldDB" id="L0RE01"/>
<protein>
    <submittedName>
        <fullName evidence="2">Uncharacterized protein</fullName>
    </submittedName>
</protein>
<evidence type="ECO:0000313" key="3">
    <source>
        <dbReference type="Proteomes" id="UP000010808"/>
    </source>
</evidence>
<sequence>MSAVVRRPTVLCLVCLMFFFASVCFAAARAESSASGMLIAKGNRCYYVADQACGEVYIMYADGELNLLAGGFGHICGLAVSPDSSVYLMSSSKKRLFRIAADGKVQMVRKVDKVPDAILVDRDGVVCFVERKRDGGSNIYRVTVMK</sequence>
<feature type="chain" id="PRO_5003947255" evidence="1">
    <location>
        <begin position="27"/>
        <end position="146"/>
    </location>
</feature>
<organism evidence="2 3">
    <name type="scientific">Maridesulfovibrio hydrothermalis AM13 = DSM 14728</name>
    <dbReference type="NCBI Taxonomy" id="1121451"/>
    <lineage>
        <taxon>Bacteria</taxon>
        <taxon>Pseudomonadati</taxon>
        <taxon>Thermodesulfobacteriota</taxon>
        <taxon>Desulfovibrionia</taxon>
        <taxon>Desulfovibrionales</taxon>
        <taxon>Desulfovibrionaceae</taxon>
        <taxon>Maridesulfovibrio</taxon>
    </lineage>
</organism>
<keyword evidence="1" id="KW-0732">Signal</keyword>
<gene>
    <name evidence="2" type="ORF">DESAM_21534</name>
</gene>
<dbReference type="KEGG" id="dhy:DESAM_21534"/>
<evidence type="ECO:0000256" key="1">
    <source>
        <dbReference type="SAM" id="SignalP"/>
    </source>
</evidence>